<dbReference type="Proteomes" id="UP000078356">
    <property type="component" value="Unassembled WGS sequence"/>
</dbReference>
<sequence length="281" mass="29381">MKLIKSTTLILCMGVSACSSFQGTGDQATAPAKPGTAQASTAANGGHWWWPFGGSDKAAEPVKPVAKAAEPKADTKVVAKAPAAKPEQAAVAGEKGGHWWWPFGSEDVKPVAKAEALKPVPVKVSKAWLDEHEQKLRVAVAGSNVKVERRDDALVLVAPVDSSFNPDRAEMLLPVMLGPLSRSAKSVSVDEDSAVIVLGFSDSTGAAALNDKISLQRAQAVAAIFRLSGYSGNRLIVRGLAAAHPRADNTTAAGRAVNRRVEVLIQPRATVLASLQSLAAR</sequence>
<dbReference type="AlphaFoldDB" id="A0A178LN27"/>
<dbReference type="SUPFAM" id="SSF103088">
    <property type="entry name" value="OmpA-like"/>
    <property type="match status" value="1"/>
</dbReference>
<protein>
    <recommendedName>
        <fullName evidence="4">OmpA-like domain-containing protein</fullName>
    </recommendedName>
</protein>
<dbReference type="RefSeq" id="WP_017639691.1">
    <property type="nucleotide sequence ID" value="NZ_LWCR01000001.1"/>
</dbReference>
<dbReference type="InterPro" id="IPR036737">
    <property type="entry name" value="OmpA-like_sf"/>
</dbReference>
<dbReference type="PROSITE" id="PS51257">
    <property type="entry name" value="PROKAR_LIPOPROTEIN"/>
    <property type="match status" value="1"/>
</dbReference>
<evidence type="ECO:0000313" key="6">
    <source>
        <dbReference type="Proteomes" id="UP000078356"/>
    </source>
</evidence>
<dbReference type="PROSITE" id="PS51123">
    <property type="entry name" value="OMPA_2"/>
    <property type="match status" value="1"/>
</dbReference>
<proteinExistence type="predicted"/>
<reference evidence="5 6" key="1">
    <citation type="submission" date="2016-04" db="EMBL/GenBank/DDBJ databases">
        <title>Draft Genome Sequences of Staphylococcus capitis Strain H36, S. capitis Strain H65, S. cohnii Strain H62, S. hominis Strain H69, Mycobacterium iranicum Strain H39, Plantibacter sp. Strain H53, Pseudomonas oryzihabitans Strain H72, and Microbacterium sp. Strain H83, isolated from residential settings.</title>
        <authorList>
            <person name="Lymperopoulou D."/>
            <person name="Adams R.I."/>
            <person name="Lindow S."/>
            <person name="Coil D.A."/>
            <person name="Jospin G."/>
            <person name="Eisen J.A."/>
        </authorList>
    </citation>
    <scope>NUCLEOTIDE SEQUENCE [LARGE SCALE GENOMIC DNA]</scope>
    <source>
        <strain evidence="5 6">H72</strain>
    </source>
</reference>
<evidence type="ECO:0000259" key="4">
    <source>
        <dbReference type="PROSITE" id="PS51123"/>
    </source>
</evidence>
<comment type="caution">
    <text evidence="5">The sequence shown here is derived from an EMBL/GenBank/DDBJ whole genome shotgun (WGS) entry which is preliminary data.</text>
</comment>
<evidence type="ECO:0000256" key="3">
    <source>
        <dbReference type="SAM" id="SignalP"/>
    </source>
</evidence>
<dbReference type="OrthoDB" id="7030052at2"/>
<feature type="region of interest" description="Disordered" evidence="2">
    <location>
        <begin position="23"/>
        <end position="46"/>
    </location>
</feature>
<dbReference type="InterPro" id="IPR006665">
    <property type="entry name" value="OmpA-like"/>
</dbReference>
<name>A0A178LN27_9PSED</name>
<keyword evidence="1" id="KW-0472">Membrane</keyword>
<dbReference type="CDD" id="cd07185">
    <property type="entry name" value="OmpA_C-like"/>
    <property type="match status" value="1"/>
</dbReference>
<accession>A0A178LN27</accession>
<dbReference type="EMBL" id="LWCR01000001">
    <property type="protein sequence ID" value="OAN32167.1"/>
    <property type="molecule type" value="Genomic_DNA"/>
</dbReference>
<keyword evidence="3" id="KW-0732">Signal</keyword>
<evidence type="ECO:0000256" key="1">
    <source>
        <dbReference type="PROSITE-ProRule" id="PRU00473"/>
    </source>
</evidence>
<feature type="signal peptide" evidence="3">
    <location>
        <begin position="1"/>
        <end position="21"/>
    </location>
</feature>
<feature type="domain" description="OmpA-like" evidence="4">
    <location>
        <begin position="151"/>
        <end position="269"/>
    </location>
</feature>
<evidence type="ECO:0000256" key="2">
    <source>
        <dbReference type="SAM" id="MobiDB-lite"/>
    </source>
</evidence>
<dbReference type="PANTHER" id="PTHR30329">
    <property type="entry name" value="STATOR ELEMENT OF FLAGELLAR MOTOR COMPLEX"/>
    <property type="match status" value="1"/>
</dbReference>
<dbReference type="InterPro" id="IPR050330">
    <property type="entry name" value="Bact_OuterMem_StrucFunc"/>
</dbReference>
<dbReference type="Pfam" id="PF00691">
    <property type="entry name" value="OmpA"/>
    <property type="match status" value="1"/>
</dbReference>
<gene>
    <name evidence="5" type="ORF">A4V15_00245</name>
</gene>
<evidence type="ECO:0000313" key="5">
    <source>
        <dbReference type="EMBL" id="OAN32167.1"/>
    </source>
</evidence>
<feature type="chain" id="PRO_5008091253" description="OmpA-like domain-containing protein" evidence="3">
    <location>
        <begin position="22"/>
        <end position="281"/>
    </location>
</feature>
<dbReference type="PANTHER" id="PTHR30329:SF20">
    <property type="entry name" value="EXPORTED PROTEIN"/>
    <property type="match status" value="1"/>
</dbReference>
<organism evidence="5 6">
    <name type="scientific">Pseudomonas oryzihabitans</name>
    <dbReference type="NCBI Taxonomy" id="47885"/>
    <lineage>
        <taxon>Bacteria</taxon>
        <taxon>Pseudomonadati</taxon>
        <taxon>Pseudomonadota</taxon>
        <taxon>Gammaproteobacteria</taxon>
        <taxon>Pseudomonadales</taxon>
        <taxon>Pseudomonadaceae</taxon>
        <taxon>Pseudomonas</taxon>
    </lineage>
</organism>
<dbReference type="GO" id="GO:0016020">
    <property type="term" value="C:membrane"/>
    <property type="evidence" value="ECO:0007669"/>
    <property type="project" value="UniProtKB-UniRule"/>
</dbReference>
<dbReference type="Gene3D" id="3.30.1330.60">
    <property type="entry name" value="OmpA-like domain"/>
    <property type="match status" value="1"/>
</dbReference>